<dbReference type="GO" id="GO:0006793">
    <property type="term" value="P:phosphorus metabolic process"/>
    <property type="evidence" value="ECO:0007669"/>
    <property type="project" value="UniProtKB-ARBA"/>
</dbReference>
<dbReference type="InterPro" id="IPR001736">
    <property type="entry name" value="PLipase_D/transphosphatidylase"/>
</dbReference>
<evidence type="ECO:0000313" key="2">
    <source>
        <dbReference type="EMBL" id="ANI18741.1"/>
    </source>
</evidence>
<dbReference type="Proteomes" id="UP000077748">
    <property type="component" value="Plasmid pRBL16"/>
</dbReference>
<accession>A0A1A9KMN9</accession>
<dbReference type="RefSeq" id="WP_010792951.1">
    <property type="nucleotide sequence ID" value="NZ_CP015879.1"/>
</dbReference>
<gene>
    <name evidence="2" type="ORF">A9C11_32295</name>
</gene>
<dbReference type="AlphaFoldDB" id="A0A1A9KMN9"/>
<geneLocation type="plasmid" evidence="3">
    <name>prbl16</name>
</geneLocation>
<dbReference type="InterPro" id="IPR025202">
    <property type="entry name" value="PLD-like_dom"/>
</dbReference>
<dbReference type="Gene3D" id="3.30.870.10">
    <property type="entry name" value="Endonuclease Chain A"/>
    <property type="match status" value="1"/>
</dbReference>
<dbReference type="CDD" id="cd09117">
    <property type="entry name" value="PLDc_Bfil_DEXD_like"/>
    <property type="match status" value="1"/>
</dbReference>
<dbReference type="Pfam" id="PF13091">
    <property type="entry name" value="PLDc_2"/>
    <property type="match status" value="1"/>
</dbReference>
<protein>
    <recommendedName>
        <fullName evidence="1">PLD phosphodiesterase domain-containing protein</fullName>
    </recommendedName>
</protein>
<name>A0A1A9KMN9_9PSED</name>
<evidence type="ECO:0000259" key="1">
    <source>
        <dbReference type="PROSITE" id="PS50035"/>
    </source>
</evidence>
<dbReference type="GO" id="GO:0003824">
    <property type="term" value="F:catalytic activity"/>
    <property type="evidence" value="ECO:0007669"/>
    <property type="project" value="InterPro"/>
</dbReference>
<keyword evidence="2" id="KW-0614">Plasmid</keyword>
<sequence length="422" mass="47301">MADSSIFTNSPGQDQVLRPFQRLISTASHIRLAAPYFTRPGEILEAAERGAKIDLLVGLNPATNPAALRQALEADNCSIRYFTDGFHAKIFLFDGVAMLGSANLTDGGLVSNREAVVLLDQPGDEERIRDLEALFAVLWDSAEVLTRQVYLKFKDAWEKASRMDSRDTPFQSLADVEPPTVLAGSGHKTAQQHYLSDLRKTIYEQYLPAFEEVAAILREQGTRRPEFNGLAWGPEVNRYLNWVRLEHAPGDAAWQDAPIRRPQDRRTQIQTLVMEWLSTATPRIPEDYFELLETLHAVMESPESIRASSKEQIAAALMCVHAFSEQLRFTLGGAEALPAKFWEGNREDLGRVQDTLIYLIHGHEEFAARIGSVLYDPKYKLASFGRFCALELVGTLKPEQVPPINGRMAKALRFLGFDVRAT</sequence>
<reference evidence="2 3" key="1">
    <citation type="submission" date="2016-05" db="EMBL/GenBank/DDBJ databases">
        <title>Genome Sequence of Pseudomonas citronellolis Strain SJTE-3, an Estrogens and Persistent Organic Pollutants degradation strain.</title>
        <authorList>
            <person name="Liang R."/>
        </authorList>
    </citation>
    <scope>NUCLEOTIDE SEQUENCE [LARGE SCALE GENOMIC DNA]</scope>
    <source>
        <strain evidence="2 3">SJTE-3</strain>
        <plasmid evidence="3">Plasmid prbl16</plasmid>
    </source>
</reference>
<dbReference type="PROSITE" id="PS50035">
    <property type="entry name" value="PLD"/>
    <property type="match status" value="1"/>
</dbReference>
<dbReference type="EMBL" id="CP015879">
    <property type="protein sequence ID" value="ANI18741.1"/>
    <property type="molecule type" value="Genomic_DNA"/>
</dbReference>
<evidence type="ECO:0000313" key="3">
    <source>
        <dbReference type="Proteomes" id="UP000077748"/>
    </source>
</evidence>
<proteinExistence type="predicted"/>
<dbReference type="SUPFAM" id="SSF56024">
    <property type="entry name" value="Phospholipase D/nuclease"/>
    <property type="match status" value="1"/>
</dbReference>
<feature type="domain" description="PLD phosphodiesterase" evidence="1">
    <location>
        <begin position="82"/>
        <end position="108"/>
    </location>
</feature>
<organism evidence="2 3">
    <name type="scientific">Pseudomonas citronellolis</name>
    <dbReference type="NCBI Taxonomy" id="53408"/>
    <lineage>
        <taxon>Bacteria</taxon>
        <taxon>Pseudomonadati</taxon>
        <taxon>Pseudomonadota</taxon>
        <taxon>Gammaproteobacteria</taxon>
        <taxon>Pseudomonadales</taxon>
        <taxon>Pseudomonadaceae</taxon>
        <taxon>Pseudomonas</taxon>
    </lineage>
</organism>